<dbReference type="InterPro" id="IPR020449">
    <property type="entry name" value="Tscrpt_reg_AraC-type_HTH"/>
</dbReference>
<dbReference type="PROSITE" id="PS00041">
    <property type="entry name" value="HTH_ARAC_FAMILY_1"/>
    <property type="match status" value="1"/>
</dbReference>
<dbReference type="RefSeq" id="WP_302884439.1">
    <property type="nucleotide sequence ID" value="NZ_JAUMIT010000004.1"/>
</dbReference>
<sequence length="301" mass="35030">MIHFDPNKYKNIDKSTATFLNESQDFSILQITNYETDIQYYKHSDDKNYIYVFFNLNDPCKVAFNMEHCAVNLEKDTSCMVYFKETKMNLLFELPTNSNLILLLIPVQYFHSLFTEENNYLFNYDNFIIGKPIIEKKETNTALQVVLHQLVTKPKSTPLHTLFIKGKVYELLSLYFSNADENTDEKCPFMANEDTINQLRQVKNIIIDQMADPPSLEELSKTVGLNIKKLKQGFKEVYGAPVFTFLLNYKLEFSKKLLIENHLNVNEIGNKIGYSNSSHFIAAFKRKFGITPKQFTKQINA</sequence>
<evidence type="ECO:0000256" key="1">
    <source>
        <dbReference type="ARBA" id="ARBA00023015"/>
    </source>
</evidence>
<dbReference type="InterPro" id="IPR018060">
    <property type="entry name" value="HTH_AraC"/>
</dbReference>
<dbReference type="InterPro" id="IPR018062">
    <property type="entry name" value="HTH_AraC-typ_CS"/>
</dbReference>
<dbReference type="Pfam" id="PF12833">
    <property type="entry name" value="HTH_18"/>
    <property type="match status" value="1"/>
</dbReference>
<dbReference type="SMART" id="SM00342">
    <property type="entry name" value="HTH_ARAC"/>
    <property type="match status" value="1"/>
</dbReference>
<dbReference type="PROSITE" id="PS01124">
    <property type="entry name" value="HTH_ARAC_FAMILY_2"/>
    <property type="match status" value="1"/>
</dbReference>
<accession>A0ABT8VT83</accession>
<keyword evidence="1" id="KW-0805">Transcription regulation</keyword>
<organism evidence="5 6">
    <name type="scientific">Wenyingzhuangia gilva</name>
    <dbReference type="NCBI Taxonomy" id="3057677"/>
    <lineage>
        <taxon>Bacteria</taxon>
        <taxon>Pseudomonadati</taxon>
        <taxon>Bacteroidota</taxon>
        <taxon>Flavobacteriia</taxon>
        <taxon>Flavobacteriales</taxon>
        <taxon>Flavobacteriaceae</taxon>
        <taxon>Wenyingzhuangia</taxon>
    </lineage>
</organism>
<keyword evidence="2" id="KW-0238">DNA-binding</keyword>
<dbReference type="PANTHER" id="PTHR47893:SF1">
    <property type="entry name" value="REGULATORY PROTEIN PCHR"/>
    <property type="match status" value="1"/>
</dbReference>
<dbReference type="PANTHER" id="PTHR47893">
    <property type="entry name" value="REGULATORY PROTEIN PCHR"/>
    <property type="match status" value="1"/>
</dbReference>
<evidence type="ECO:0000259" key="4">
    <source>
        <dbReference type="PROSITE" id="PS01124"/>
    </source>
</evidence>
<evidence type="ECO:0000256" key="2">
    <source>
        <dbReference type="ARBA" id="ARBA00023125"/>
    </source>
</evidence>
<dbReference type="PRINTS" id="PR00032">
    <property type="entry name" value="HTHARAC"/>
</dbReference>
<dbReference type="InterPro" id="IPR009057">
    <property type="entry name" value="Homeodomain-like_sf"/>
</dbReference>
<feature type="domain" description="HTH araC/xylS-type" evidence="4">
    <location>
        <begin position="200"/>
        <end position="298"/>
    </location>
</feature>
<gene>
    <name evidence="5" type="ORF">QVZ41_10025</name>
</gene>
<evidence type="ECO:0000313" key="5">
    <source>
        <dbReference type="EMBL" id="MDO3695181.1"/>
    </source>
</evidence>
<evidence type="ECO:0000313" key="6">
    <source>
        <dbReference type="Proteomes" id="UP001168642"/>
    </source>
</evidence>
<name>A0ABT8VT83_9FLAO</name>
<comment type="caution">
    <text evidence="5">The sequence shown here is derived from an EMBL/GenBank/DDBJ whole genome shotgun (WGS) entry which is preliminary data.</text>
</comment>
<proteinExistence type="predicted"/>
<reference evidence="5" key="1">
    <citation type="submission" date="2023-07" db="EMBL/GenBank/DDBJ databases">
        <title>Wenyingzhuangia sp. chi5 genome sequencing and assembly.</title>
        <authorList>
            <person name="Park S."/>
        </authorList>
    </citation>
    <scope>NUCLEOTIDE SEQUENCE</scope>
    <source>
        <strain evidence="5">Chi5</strain>
    </source>
</reference>
<dbReference type="Gene3D" id="1.10.10.60">
    <property type="entry name" value="Homeodomain-like"/>
    <property type="match status" value="1"/>
</dbReference>
<dbReference type="Proteomes" id="UP001168642">
    <property type="component" value="Unassembled WGS sequence"/>
</dbReference>
<keyword evidence="3" id="KW-0804">Transcription</keyword>
<keyword evidence="6" id="KW-1185">Reference proteome</keyword>
<dbReference type="EMBL" id="JAUMIT010000004">
    <property type="protein sequence ID" value="MDO3695181.1"/>
    <property type="molecule type" value="Genomic_DNA"/>
</dbReference>
<protein>
    <submittedName>
        <fullName evidence="5">AraC family transcriptional regulator</fullName>
    </submittedName>
</protein>
<dbReference type="SUPFAM" id="SSF46689">
    <property type="entry name" value="Homeodomain-like"/>
    <property type="match status" value="1"/>
</dbReference>
<evidence type="ECO:0000256" key="3">
    <source>
        <dbReference type="ARBA" id="ARBA00023163"/>
    </source>
</evidence>
<dbReference type="InterPro" id="IPR053142">
    <property type="entry name" value="PchR_regulatory_protein"/>
</dbReference>